<evidence type="ECO:0000313" key="2">
    <source>
        <dbReference type="EMBL" id="VAW47206.1"/>
    </source>
</evidence>
<dbReference type="Pfam" id="PF00899">
    <property type="entry name" value="ThiF"/>
    <property type="match status" value="1"/>
</dbReference>
<dbReference type="InterPro" id="IPR035985">
    <property type="entry name" value="Ubiquitin-activating_enz"/>
</dbReference>
<dbReference type="SUPFAM" id="SSF69572">
    <property type="entry name" value="Activating enzymes of the ubiquitin-like proteins"/>
    <property type="match status" value="1"/>
</dbReference>
<dbReference type="GO" id="GO:0061503">
    <property type="term" value="F:tRNA threonylcarbamoyladenosine dehydratase"/>
    <property type="evidence" value="ECO:0007669"/>
    <property type="project" value="TreeGrafter"/>
</dbReference>
<dbReference type="PROSITE" id="PS51257">
    <property type="entry name" value="PROKAR_LIPOPROTEIN"/>
    <property type="match status" value="1"/>
</dbReference>
<protein>
    <submittedName>
        <fullName evidence="2">HesA/MoeB/ThiF family protein =&gt; sulfur transfer pathway protein CsdL</fullName>
    </submittedName>
</protein>
<dbReference type="InterPro" id="IPR045886">
    <property type="entry name" value="ThiF/MoeB/HesA"/>
</dbReference>
<reference evidence="2" key="1">
    <citation type="submission" date="2018-06" db="EMBL/GenBank/DDBJ databases">
        <authorList>
            <person name="Zhirakovskaya E."/>
        </authorList>
    </citation>
    <scope>NUCLEOTIDE SEQUENCE</scope>
</reference>
<organism evidence="2">
    <name type="scientific">hydrothermal vent metagenome</name>
    <dbReference type="NCBI Taxonomy" id="652676"/>
    <lineage>
        <taxon>unclassified sequences</taxon>
        <taxon>metagenomes</taxon>
        <taxon>ecological metagenomes</taxon>
    </lineage>
</organism>
<feature type="domain" description="THIF-type NAD/FAD binding fold" evidence="1">
    <location>
        <begin position="11"/>
        <end position="159"/>
    </location>
</feature>
<gene>
    <name evidence="2" type="ORF">MNBD_GAMMA02-571</name>
</gene>
<evidence type="ECO:0000259" key="1">
    <source>
        <dbReference type="Pfam" id="PF00899"/>
    </source>
</evidence>
<name>A0A3B0WSC2_9ZZZZ</name>
<dbReference type="Gene3D" id="3.40.50.720">
    <property type="entry name" value="NAD(P)-binding Rossmann-like Domain"/>
    <property type="match status" value="1"/>
</dbReference>
<accession>A0A3B0WSC2</accession>
<proteinExistence type="predicted"/>
<dbReference type="PANTHER" id="PTHR43267">
    <property type="entry name" value="TRNA THREONYLCARBAMOYLADENOSINE DEHYDRATASE"/>
    <property type="match status" value="1"/>
</dbReference>
<dbReference type="AlphaFoldDB" id="A0A3B0WSC2"/>
<dbReference type="CDD" id="cd00755">
    <property type="entry name" value="YgdL_like"/>
    <property type="match status" value="1"/>
</dbReference>
<dbReference type="EMBL" id="UOFA01000327">
    <property type="protein sequence ID" value="VAW47206.1"/>
    <property type="molecule type" value="Genomic_DNA"/>
</dbReference>
<dbReference type="GO" id="GO:0008641">
    <property type="term" value="F:ubiquitin-like modifier activating enzyme activity"/>
    <property type="evidence" value="ECO:0007669"/>
    <property type="project" value="InterPro"/>
</dbReference>
<sequence>MKERFGGIERLFGAAQLAQLHTSHVAIVGVGGVGCWSAEMLARAGVGQITLIDADELCVTNINRQIHALDSTVGQSKVQVMAKRIQDINPDCQVVCHEAFFMASTANELLLEYDYLIDAIDSVKHKVQLLAECRNRKIPVVTCGGVGGKTDLARILTADLAKTRGDMLLRKVRKELRKNHGLKNSKRFKMLAVFLDQDMILPVVDADVETSRKLDCDSGYGTSPMVISSLGIRAADLVIKKLIAKQSV</sequence>
<dbReference type="GO" id="GO:0061504">
    <property type="term" value="P:cyclic threonylcarbamoyladenosine biosynthetic process"/>
    <property type="evidence" value="ECO:0007669"/>
    <property type="project" value="TreeGrafter"/>
</dbReference>
<dbReference type="PANTHER" id="PTHR43267:SF1">
    <property type="entry name" value="TRNA THREONYLCARBAMOYLADENOSINE DEHYDRATASE"/>
    <property type="match status" value="1"/>
</dbReference>
<dbReference type="InterPro" id="IPR000594">
    <property type="entry name" value="ThiF_NAD_FAD-bd"/>
</dbReference>